<feature type="compositionally biased region" description="Polar residues" evidence="1">
    <location>
        <begin position="136"/>
        <end position="153"/>
    </location>
</feature>
<sequence length="697" mass="77101">MAKPSLPSSFSDTAEHNPQIKQRINAKFKYVHSQEKRVTDTLRINTDSTKFPMINATKNRSVTFSRSGRVVKDQGEKKAQSGLSVFTILKYDHTKQESSLACLGLDSSAPSGAPQQHDPSLPYTSLKSRRDGASGGQATSVPTNDEPNSSNNKQDTDSREPTEREGNNDQTGCVRVSTPVPESDPHREPSASESRVISSAVRRFRTFIMKETAQRGRQDCGDDARSDASHDVSMTPSTRSELGSQLSSRKTYPGRGRASGNVIRDLDLDERLGYTPSERMTTAMGSKTNPVSRERESSGYYTPYRYSVRSEKGDDGEARVRGLKSSSRNHGTRRSSCKIDIGKLNKRKSDLVQNSVRDRPSAELELPSVIDSQGNLVDQTSELLGLENELGRSRTQHSDWFGHRTRGTSRYRGPQIDGGDSGGGADHYQWKADITQPISFISPARNVPSMGKDYGNMRTKYRLLKAEPSKVDEVRSLQHKAAILRRLKGIFKKKPAYRNTNVCDYGGPSDMANIQLAPAELGAETSRMKGGRAFKRREEWPPTSNWTSSSRGLPAGRRTRTRMGTALNEGPSSLRSVDLSTPIDRELVISQAGRCPSRGVYELRMGDKSVLIIDHPRNRAARQARIRPQIEAAFLGRQEVALSSEDLATNSSMWVPPNTPHYDVTGRSMALDEGSLTLNEDVEKVNQLTDGSVYSEL</sequence>
<feature type="region of interest" description="Disordered" evidence="1">
    <location>
        <begin position="106"/>
        <end position="197"/>
    </location>
</feature>
<keyword evidence="3" id="KW-1185">Reference proteome</keyword>
<feature type="compositionally biased region" description="Basic and acidic residues" evidence="1">
    <location>
        <begin position="154"/>
        <end position="167"/>
    </location>
</feature>
<feature type="region of interest" description="Disordered" evidence="1">
    <location>
        <begin position="312"/>
        <end position="335"/>
    </location>
</feature>
<name>A0AAD9J303_9ANNE</name>
<evidence type="ECO:0000313" key="2">
    <source>
        <dbReference type="EMBL" id="KAK2145756.1"/>
    </source>
</evidence>
<feature type="region of interest" description="Disordered" evidence="1">
    <location>
        <begin position="212"/>
        <end position="260"/>
    </location>
</feature>
<reference evidence="2" key="1">
    <citation type="journal article" date="2023" name="Mol. Biol. Evol.">
        <title>Third-Generation Sequencing Reveals the Adaptive Role of the Epigenome in Three Deep-Sea Polychaetes.</title>
        <authorList>
            <person name="Perez M."/>
            <person name="Aroh O."/>
            <person name="Sun Y."/>
            <person name="Lan Y."/>
            <person name="Juniper S.K."/>
            <person name="Young C.R."/>
            <person name="Angers B."/>
            <person name="Qian P.Y."/>
        </authorList>
    </citation>
    <scope>NUCLEOTIDE SEQUENCE</scope>
    <source>
        <strain evidence="2">P08H-3</strain>
    </source>
</reference>
<feature type="compositionally biased region" description="Polar residues" evidence="1">
    <location>
        <begin position="278"/>
        <end position="291"/>
    </location>
</feature>
<accession>A0AAD9J303</accession>
<protein>
    <submittedName>
        <fullName evidence="2">Uncharacterized protein</fullName>
    </submittedName>
</protein>
<proteinExistence type="predicted"/>
<feature type="compositionally biased region" description="Polar residues" evidence="1">
    <location>
        <begin position="108"/>
        <end position="126"/>
    </location>
</feature>
<feature type="region of interest" description="Disordered" evidence="1">
    <location>
        <begin position="534"/>
        <end position="557"/>
    </location>
</feature>
<comment type="caution">
    <text evidence="2">The sequence shown here is derived from an EMBL/GenBank/DDBJ whole genome shotgun (WGS) entry which is preliminary data.</text>
</comment>
<feature type="region of interest" description="Disordered" evidence="1">
    <location>
        <begin position="399"/>
        <end position="425"/>
    </location>
</feature>
<evidence type="ECO:0000313" key="3">
    <source>
        <dbReference type="Proteomes" id="UP001208570"/>
    </source>
</evidence>
<dbReference type="Proteomes" id="UP001208570">
    <property type="component" value="Unassembled WGS sequence"/>
</dbReference>
<feature type="compositionally biased region" description="Polar residues" evidence="1">
    <location>
        <begin position="542"/>
        <end position="551"/>
    </location>
</feature>
<feature type="compositionally biased region" description="Polar residues" evidence="1">
    <location>
        <begin position="232"/>
        <end position="250"/>
    </location>
</feature>
<organism evidence="2 3">
    <name type="scientific">Paralvinella palmiformis</name>
    <dbReference type="NCBI Taxonomy" id="53620"/>
    <lineage>
        <taxon>Eukaryota</taxon>
        <taxon>Metazoa</taxon>
        <taxon>Spiralia</taxon>
        <taxon>Lophotrochozoa</taxon>
        <taxon>Annelida</taxon>
        <taxon>Polychaeta</taxon>
        <taxon>Sedentaria</taxon>
        <taxon>Canalipalpata</taxon>
        <taxon>Terebellida</taxon>
        <taxon>Terebelliformia</taxon>
        <taxon>Alvinellidae</taxon>
        <taxon>Paralvinella</taxon>
    </lineage>
</organism>
<gene>
    <name evidence="2" type="ORF">LSH36_660g06016</name>
</gene>
<evidence type="ECO:0000256" key="1">
    <source>
        <dbReference type="SAM" id="MobiDB-lite"/>
    </source>
</evidence>
<dbReference type="EMBL" id="JAODUP010000660">
    <property type="protein sequence ID" value="KAK2145756.1"/>
    <property type="molecule type" value="Genomic_DNA"/>
</dbReference>
<dbReference type="AlphaFoldDB" id="A0AAD9J303"/>
<feature type="compositionally biased region" description="Basic and acidic residues" evidence="1">
    <location>
        <begin position="212"/>
        <end position="230"/>
    </location>
</feature>
<feature type="region of interest" description="Disordered" evidence="1">
    <location>
        <begin position="275"/>
        <end position="300"/>
    </location>
</feature>